<feature type="compositionally biased region" description="Basic and acidic residues" evidence="1">
    <location>
        <begin position="319"/>
        <end position="330"/>
    </location>
</feature>
<proteinExistence type="predicted"/>
<reference evidence="4" key="1">
    <citation type="submission" date="2014-06" db="EMBL/GenBank/DDBJ databases">
        <authorList>
            <person name="Urmite Genomes Urmite Genomes"/>
        </authorList>
    </citation>
    <scope>NUCLEOTIDE SEQUENCE</scope>
</reference>
<feature type="domain" description="STY4199-like HEPN" evidence="3">
    <location>
        <begin position="1"/>
        <end position="282"/>
    </location>
</feature>
<keyword evidence="2" id="KW-0472">Membrane</keyword>
<protein>
    <recommendedName>
        <fullName evidence="3">STY4199-like HEPN domain-containing protein</fullName>
    </recommendedName>
</protein>
<gene>
    <name evidence="4" type="ORF">BN1086_04595</name>
</gene>
<organism evidence="4">
    <name type="scientific">Citrobacter koseri</name>
    <name type="common">Citrobacter diversus</name>
    <dbReference type="NCBI Taxonomy" id="545"/>
    <lineage>
        <taxon>Bacteria</taxon>
        <taxon>Pseudomonadati</taxon>
        <taxon>Pseudomonadota</taxon>
        <taxon>Gammaproteobacteria</taxon>
        <taxon>Enterobacterales</taxon>
        <taxon>Enterobacteriaceae</taxon>
        <taxon>Citrobacter</taxon>
    </lineage>
</organism>
<accession>A0A078LPX1</accession>
<dbReference type="AlphaFoldDB" id="A0A078LPX1"/>
<evidence type="ECO:0000256" key="2">
    <source>
        <dbReference type="SAM" id="Phobius"/>
    </source>
</evidence>
<dbReference type="PATRIC" id="fig|545.12.peg.4614"/>
<dbReference type="EMBL" id="LK931336">
    <property type="protein sequence ID" value="CDZ86349.1"/>
    <property type="molecule type" value="Genomic_DNA"/>
</dbReference>
<keyword evidence="2" id="KW-0812">Transmembrane</keyword>
<evidence type="ECO:0000313" key="4">
    <source>
        <dbReference type="EMBL" id="CDZ86349.1"/>
    </source>
</evidence>
<evidence type="ECO:0000259" key="3">
    <source>
        <dbReference type="Pfam" id="PF18729"/>
    </source>
</evidence>
<dbReference type="RefSeq" id="WP_115181010.1">
    <property type="nucleotide sequence ID" value="NZ_CP075491.1"/>
</dbReference>
<sequence>MTNNASQAMHSPFEHCLGIIRQASVEILLLLGVHVAEGKEPRWFMEQLDQARLNLGGWSVVAKKLHINDAQLSQFMLHLRHLQQYVPQYDSGKDVSENQLLAALRFVASLEQLRQRQPLLTYQTDIDAGNQDAQIQARRQLRAIELTLKALISQVWPDRHQLNSYLKLHFGADRLRRWLKLSEGQDALSAMLFSELALMVVDKKSFARHYSAFFKDASALTLFVEPRTTLRMFLEDCRQARNGIIAGQPLSSVQLSLLDCQFRQITRSVQRAFNEKRTRINPASFMASDEGVVEKFWEEAREKDALAGGDNQEIGESIEPPHKRQQRTAEEREQLISGVLWGGVGAMVLAILVGAFWLFSSPPPSAAPVQRDEVMQDDARLEAPSARETMSRMGITWDPFNMRSAIDRNDTRVTALFLQGGMNWQLAWTEQAFSAGNADVLQLLLRYPSLMDEVKPCRRFLTSLSHAMLNGASLTSLHKKYLQSFCTVPAVVMRQQHDMEQARLRVQAEPSAENKKWLKIQTAIYNVIR</sequence>
<evidence type="ECO:0000256" key="1">
    <source>
        <dbReference type="SAM" id="MobiDB-lite"/>
    </source>
</evidence>
<dbReference type="InterPro" id="IPR040816">
    <property type="entry name" value="STY4199_HEPN_dom"/>
</dbReference>
<keyword evidence="2" id="KW-1133">Transmembrane helix</keyword>
<dbReference type="Pfam" id="PF18729">
    <property type="entry name" value="HEPN_STY4199"/>
    <property type="match status" value="1"/>
</dbReference>
<feature type="transmembrane region" description="Helical" evidence="2">
    <location>
        <begin position="335"/>
        <end position="359"/>
    </location>
</feature>
<feature type="region of interest" description="Disordered" evidence="1">
    <location>
        <begin position="307"/>
        <end position="330"/>
    </location>
</feature>
<name>A0A078LPX1_CITKO</name>